<dbReference type="OrthoDB" id="9927634at2"/>
<gene>
    <name evidence="2" type="ORF">CBF37_09795</name>
</gene>
<evidence type="ECO:0000313" key="2">
    <source>
        <dbReference type="EMBL" id="RST97365.1"/>
    </source>
</evidence>
<evidence type="ECO:0000256" key="1">
    <source>
        <dbReference type="SAM" id="Phobius"/>
    </source>
</evidence>
<feature type="transmembrane region" description="Helical" evidence="1">
    <location>
        <begin position="58"/>
        <end position="75"/>
    </location>
</feature>
<accession>A0A429ZUF0</accession>
<organism evidence="2 3">
    <name type="scientific">Vagococcus vulneris</name>
    <dbReference type="NCBI Taxonomy" id="1977869"/>
    <lineage>
        <taxon>Bacteria</taxon>
        <taxon>Bacillati</taxon>
        <taxon>Bacillota</taxon>
        <taxon>Bacilli</taxon>
        <taxon>Lactobacillales</taxon>
        <taxon>Enterococcaceae</taxon>
        <taxon>Vagococcus</taxon>
    </lineage>
</organism>
<dbReference type="Proteomes" id="UP000287857">
    <property type="component" value="Unassembled WGS sequence"/>
</dbReference>
<protein>
    <submittedName>
        <fullName evidence="2">Uncharacterized protein</fullName>
    </submittedName>
</protein>
<reference evidence="2 3" key="1">
    <citation type="submission" date="2017-05" db="EMBL/GenBank/DDBJ databases">
        <title>Vagococcus spp. assemblies.</title>
        <authorList>
            <person name="Gulvik C.A."/>
        </authorList>
    </citation>
    <scope>NUCLEOTIDE SEQUENCE [LARGE SCALE GENOMIC DNA]</scope>
    <source>
        <strain evidence="2 3">SS1995</strain>
    </source>
</reference>
<sequence>MFNLVLLFLAIAVLSVIMWWLGYYRQRIAGIVYAAVTEGTFVYLLINYTQQIDKGQKIFIGLCLVGWLIFLIDLWRKGKKEYFTKQKNTD</sequence>
<feature type="transmembrane region" description="Helical" evidence="1">
    <location>
        <begin position="30"/>
        <end position="46"/>
    </location>
</feature>
<proteinExistence type="predicted"/>
<name>A0A429ZUF0_9ENTE</name>
<keyword evidence="3" id="KW-1185">Reference proteome</keyword>
<keyword evidence="1" id="KW-0812">Transmembrane</keyword>
<keyword evidence="1" id="KW-0472">Membrane</keyword>
<evidence type="ECO:0000313" key="3">
    <source>
        <dbReference type="Proteomes" id="UP000287857"/>
    </source>
</evidence>
<dbReference type="RefSeq" id="WP_125984575.1">
    <property type="nucleotide sequence ID" value="NZ_NGJS01000017.1"/>
</dbReference>
<comment type="caution">
    <text evidence="2">The sequence shown here is derived from an EMBL/GenBank/DDBJ whole genome shotgun (WGS) entry which is preliminary data.</text>
</comment>
<feature type="transmembrane region" description="Helical" evidence="1">
    <location>
        <begin position="6"/>
        <end position="23"/>
    </location>
</feature>
<dbReference type="EMBL" id="NGJS01000017">
    <property type="protein sequence ID" value="RST97365.1"/>
    <property type="molecule type" value="Genomic_DNA"/>
</dbReference>
<dbReference type="AlphaFoldDB" id="A0A429ZUF0"/>
<keyword evidence="1" id="KW-1133">Transmembrane helix</keyword>